<name>A0A084VSU2_ANOSI</name>
<sequence length="86" mass="9999">MAPSARIGVSEQMTIRRARDERDAPNRRRRSGKTSGRISKRDFLELRHRVRLTSRAYTGANEKNVRFRKVCALAHGGHETYMWTVD</sequence>
<dbReference type="VEuPathDB" id="VectorBase:ASIC008655"/>
<feature type="region of interest" description="Disordered" evidence="1">
    <location>
        <begin position="1"/>
        <end position="40"/>
    </location>
</feature>
<evidence type="ECO:0000313" key="4">
    <source>
        <dbReference type="Proteomes" id="UP000030765"/>
    </source>
</evidence>
<evidence type="ECO:0000256" key="1">
    <source>
        <dbReference type="SAM" id="MobiDB-lite"/>
    </source>
</evidence>
<organism evidence="2">
    <name type="scientific">Anopheles sinensis</name>
    <name type="common">Mosquito</name>
    <dbReference type="NCBI Taxonomy" id="74873"/>
    <lineage>
        <taxon>Eukaryota</taxon>
        <taxon>Metazoa</taxon>
        <taxon>Ecdysozoa</taxon>
        <taxon>Arthropoda</taxon>
        <taxon>Hexapoda</taxon>
        <taxon>Insecta</taxon>
        <taxon>Pterygota</taxon>
        <taxon>Neoptera</taxon>
        <taxon>Endopterygota</taxon>
        <taxon>Diptera</taxon>
        <taxon>Nematocera</taxon>
        <taxon>Culicoidea</taxon>
        <taxon>Culicidae</taxon>
        <taxon>Anophelinae</taxon>
        <taxon>Anopheles</taxon>
    </lineage>
</organism>
<protein>
    <submittedName>
        <fullName evidence="2 3">SICA antigen</fullName>
    </submittedName>
</protein>
<keyword evidence="4" id="KW-1185">Reference proteome</keyword>
<gene>
    <name evidence="2" type="ORF">ZHAS_00008655</name>
</gene>
<dbReference type="Proteomes" id="UP000030765">
    <property type="component" value="Unassembled WGS sequence"/>
</dbReference>
<dbReference type="EMBL" id="KE525057">
    <property type="protein sequence ID" value="KFB41036.1"/>
    <property type="molecule type" value="Genomic_DNA"/>
</dbReference>
<dbReference type="EMBL" id="ATLV01016141">
    <property type="status" value="NOT_ANNOTATED_CDS"/>
    <property type="molecule type" value="Genomic_DNA"/>
</dbReference>
<evidence type="ECO:0000313" key="2">
    <source>
        <dbReference type="EMBL" id="KFB41036.1"/>
    </source>
</evidence>
<proteinExistence type="predicted"/>
<dbReference type="AlphaFoldDB" id="A0A084VSU2"/>
<reference evidence="3" key="2">
    <citation type="submission" date="2020-05" db="UniProtKB">
        <authorList>
            <consortium name="EnsemblMetazoa"/>
        </authorList>
    </citation>
    <scope>IDENTIFICATION</scope>
</reference>
<dbReference type="EnsemblMetazoa" id="ASIC008655-RA">
    <property type="protein sequence ID" value="ASIC008655-PA"/>
    <property type="gene ID" value="ASIC008655"/>
</dbReference>
<evidence type="ECO:0000313" key="3">
    <source>
        <dbReference type="EnsemblMetazoa" id="ASIC008655-PA"/>
    </source>
</evidence>
<reference evidence="2 4" key="1">
    <citation type="journal article" date="2014" name="BMC Genomics">
        <title>Genome sequence of Anopheles sinensis provides insight into genetics basis of mosquito competence for malaria parasites.</title>
        <authorList>
            <person name="Zhou D."/>
            <person name="Zhang D."/>
            <person name="Ding G."/>
            <person name="Shi L."/>
            <person name="Hou Q."/>
            <person name="Ye Y."/>
            <person name="Xu Y."/>
            <person name="Zhou H."/>
            <person name="Xiong C."/>
            <person name="Li S."/>
            <person name="Yu J."/>
            <person name="Hong S."/>
            <person name="Yu X."/>
            <person name="Zou P."/>
            <person name="Chen C."/>
            <person name="Chang X."/>
            <person name="Wang W."/>
            <person name="Lv Y."/>
            <person name="Sun Y."/>
            <person name="Ma L."/>
            <person name="Shen B."/>
            <person name="Zhu C."/>
        </authorList>
    </citation>
    <scope>NUCLEOTIDE SEQUENCE [LARGE SCALE GENOMIC DNA]</scope>
</reference>
<feature type="compositionally biased region" description="Basic and acidic residues" evidence="1">
    <location>
        <begin position="17"/>
        <end position="26"/>
    </location>
</feature>
<accession>A0A084VSU2</accession>